<dbReference type="Proteomes" id="UP000046392">
    <property type="component" value="Unplaced"/>
</dbReference>
<dbReference type="WBParaSite" id="SPAL_0000521500.1">
    <property type="protein sequence ID" value="SPAL_0000521500.1"/>
    <property type="gene ID" value="SPAL_0000521500"/>
</dbReference>
<keyword evidence="2" id="KW-0732">Signal</keyword>
<evidence type="ECO:0000313" key="4">
    <source>
        <dbReference type="WBParaSite" id="SPAL_0000521500.1"/>
    </source>
</evidence>
<name>A0A0N5BGW5_STREA</name>
<feature type="region of interest" description="Disordered" evidence="1">
    <location>
        <begin position="31"/>
        <end position="55"/>
    </location>
</feature>
<evidence type="ECO:0000256" key="2">
    <source>
        <dbReference type="SAM" id="SignalP"/>
    </source>
</evidence>
<reference evidence="4" key="1">
    <citation type="submission" date="2017-02" db="UniProtKB">
        <authorList>
            <consortium name="WormBaseParasite"/>
        </authorList>
    </citation>
    <scope>IDENTIFICATION</scope>
</reference>
<feature type="compositionally biased region" description="Polar residues" evidence="1">
    <location>
        <begin position="44"/>
        <end position="55"/>
    </location>
</feature>
<keyword evidence="3" id="KW-1185">Reference proteome</keyword>
<feature type="region of interest" description="Disordered" evidence="1">
    <location>
        <begin position="93"/>
        <end position="117"/>
    </location>
</feature>
<proteinExistence type="predicted"/>
<feature type="chain" id="PRO_5005894499" evidence="2">
    <location>
        <begin position="27"/>
        <end position="117"/>
    </location>
</feature>
<protein>
    <submittedName>
        <fullName evidence="4">Uncharacterized protein</fullName>
    </submittedName>
</protein>
<organism evidence="3 4">
    <name type="scientific">Strongyloides papillosus</name>
    <name type="common">Intestinal threadworm</name>
    <dbReference type="NCBI Taxonomy" id="174720"/>
    <lineage>
        <taxon>Eukaryota</taxon>
        <taxon>Metazoa</taxon>
        <taxon>Ecdysozoa</taxon>
        <taxon>Nematoda</taxon>
        <taxon>Chromadorea</taxon>
        <taxon>Rhabditida</taxon>
        <taxon>Tylenchina</taxon>
        <taxon>Panagrolaimomorpha</taxon>
        <taxon>Strongyloidoidea</taxon>
        <taxon>Strongyloididae</taxon>
        <taxon>Strongyloides</taxon>
    </lineage>
</organism>
<accession>A0A0N5BGW5</accession>
<evidence type="ECO:0000256" key="1">
    <source>
        <dbReference type="SAM" id="MobiDB-lite"/>
    </source>
</evidence>
<feature type="signal peptide" evidence="2">
    <location>
        <begin position="1"/>
        <end position="26"/>
    </location>
</feature>
<sequence>MKDIIEMYFIKYFTILVLLAVQYSLQDSSLSSAEESIESDHSENPTSSEESWPGATNSFRESLIKGLMNDVQNGKKYTDELIKRAREGLNEYYSKRNNYNDDNNDRFDENLNRNPVG</sequence>
<dbReference type="AlphaFoldDB" id="A0A0N5BGW5"/>
<evidence type="ECO:0000313" key="3">
    <source>
        <dbReference type="Proteomes" id="UP000046392"/>
    </source>
</evidence>